<dbReference type="EMBL" id="JAUHPV010000003">
    <property type="protein sequence ID" value="MDN4472519.1"/>
    <property type="molecule type" value="Genomic_DNA"/>
</dbReference>
<keyword evidence="3" id="KW-1185">Reference proteome</keyword>
<dbReference type="RefSeq" id="WP_301127166.1">
    <property type="nucleotide sequence ID" value="NZ_JAUHPV010000003.1"/>
</dbReference>
<name>A0ABT8G1B6_9MICO</name>
<organism evidence="2 3">
    <name type="scientific">Demequina zhanjiangensis</name>
    <dbReference type="NCBI Taxonomy" id="3051659"/>
    <lineage>
        <taxon>Bacteria</taxon>
        <taxon>Bacillati</taxon>
        <taxon>Actinomycetota</taxon>
        <taxon>Actinomycetes</taxon>
        <taxon>Micrococcales</taxon>
        <taxon>Demequinaceae</taxon>
        <taxon>Demequina</taxon>
    </lineage>
</organism>
<comment type="caution">
    <text evidence="2">The sequence shown here is derived from an EMBL/GenBank/DDBJ whole genome shotgun (WGS) entry which is preliminary data.</text>
</comment>
<protein>
    <submittedName>
        <fullName evidence="2">VTT domain-containing protein</fullName>
    </submittedName>
</protein>
<keyword evidence="1" id="KW-0812">Transmembrane</keyword>
<evidence type="ECO:0000256" key="1">
    <source>
        <dbReference type="SAM" id="Phobius"/>
    </source>
</evidence>
<reference evidence="2" key="1">
    <citation type="submission" date="2023-06" db="EMBL/GenBank/DDBJ databases">
        <title>SYSU T00b26.</title>
        <authorList>
            <person name="Gao L."/>
            <person name="Fang B.-Z."/>
            <person name="Li W.-J."/>
        </authorList>
    </citation>
    <scope>NUCLEOTIDE SEQUENCE</scope>
    <source>
        <strain evidence="2">SYSU T00b26</strain>
    </source>
</reference>
<feature type="transmembrane region" description="Helical" evidence="1">
    <location>
        <begin position="138"/>
        <end position="155"/>
    </location>
</feature>
<feature type="transmembrane region" description="Helical" evidence="1">
    <location>
        <begin position="76"/>
        <end position="98"/>
    </location>
</feature>
<gene>
    <name evidence="2" type="ORF">QQX04_05870</name>
</gene>
<evidence type="ECO:0000313" key="3">
    <source>
        <dbReference type="Proteomes" id="UP001172738"/>
    </source>
</evidence>
<sequence length="170" mass="18729">MAGVPSFISDGPWLGLFAFLFCVVLLRAQGTYWAGRWVRRGAEATAHDEVHGRRARFAQHLSGPSWERAQGFLDRWGFVGVPLSFLTIGFQTMVNAAAGYTRMRWDLYTVAMIPGCIAWAIIYSLLGLSLLDAFARSPWLGAGILVGVVALAWGLTRLRRSVGSDARTPR</sequence>
<keyword evidence="1" id="KW-1133">Transmembrane helix</keyword>
<feature type="transmembrane region" description="Helical" evidence="1">
    <location>
        <begin position="105"/>
        <end position="126"/>
    </location>
</feature>
<keyword evidence="1" id="KW-0472">Membrane</keyword>
<dbReference type="Proteomes" id="UP001172738">
    <property type="component" value="Unassembled WGS sequence"/>
</dbReference>
<proteinExistence type="predicted"/>
<accession>A0ABT8G1B6</accession>
<evidence type="ECO:0000313" key="2">
    <source>
        <dbReference type="EMBL" id="MDN4472519.1"/>
    </source>
</evidence>